<evidence type="ECO:0000313" key="8">
    <source>
        <dbReference type="Proteomes" id="UP001501414"/>
    </source>
</evidence>
<evidence type="ECO:0000256" key="4">
    <source>
        <dbReference type="SAM" id="MobiDB-lite"/>
    </source>
</evidence>
<dbReference type="CDD" id="cd08518">
    <property type="entry name" value="PBP2_NikA_DppA_OppA_like_19"/>
    <property type="match status" value="1"/>
</dbReference>
<keyword evidence="3 5" id="KW-0732">Signal</keyword>
<dbReference type="PIRSF" id="PIRSF002741">
    <property type="entry name" value="MppA"/>
    <property type="match status" value="1"/>
</dbReference>
<evidence type="ECO:0000256" key="3">
    <source>
        <dbReference type="ARBA" id="ARBA00022729"/>
    </source>
</evidence>
<feature type="region of interest" description="Disordered" evidence="4">
    <location>
        <begin position="29"/>
        <end position="48"/>
    </location>
</feature>
<feature type="chain" id="PRO_5046964768" evidence="5">
    <location>
        <begin position="26"/>
        <end position="535"/>
    </location>
</feature>
<dbReference type="EMBL" id="BAAAJK010000053">
    <property type="protein sequence ID" value="GAA1401315.1"/>
    <property type="molecule type" value="Genomic_DNA"/>
</dbReference>
<protein>
    <submittedName>
        <fullName evidence="7">ABC transporter substrate-binding protein</fullName>
    </submittedName>
</protein>
<evidence type="ECO:0000256" key="2">
    <source>
        <dbReference type="ARBA" id="ARBA00022448"/>
    </source>
</evidence>
<organism evidence="7 8">
    <name type="scientific">Pseudonocardia kongjuensis</name>
    <dbReference type="NCBI Taxonomy" id="102227"/>
    <lineage>
        <taxon>Bacteria</taxon>
        <taxon>Bacillati</taxon>
        <taxon>Actinomycetota</taxon>
        <taxon>Actinomycetes</taxon>
        <taxon>Pseudonocardiales</taxon>
        <taxon>Pseudonocardiaceae</taxon>
        <taxon>Pseudonocardia</taxon>
    </lineage>
</organism>
<comment type="similarity">
    <text evidence="1">Belongs to the bacterial solute-binding protein 5 family.</text>
</comment>
<keyword evidence="2" id="KW-0813">Transport</keyword>
<sequence length="535" mass="56955">MCHSVITLRNIAVPLLVGLLVAGCAAPTPGPGEAGPGGDGSTMTLADGYEPDDLNPLLGYGSEGASKFYDGLYSRDAERTLQPALAAGPATPSADQRSWTVPLRSGVTFHDGSAFGPEDVVATYQAVLDPDRAATIRSGVPMLDAVEAVGEDAVRFDLAYPYGAFPDRLTTGILPSEVLDDGGPVADLAVNTEALGTGPYRLAEWRRGDTMIMEANERYWGGAPAVQRVTVVFATDDNTRAQRTAAGEFDGTVLPPALARPVAEQSGLALREHASADYRTIALPFANPVTADPAIRAALNRSVDREGMIEALLAGQGEPAHHPIPGVLPEQVEPSATFPHDPAAAARILDEAGWAAGPDGMRSRDGQPASFTLMYPATDTVRRDLAQAFASDVRAAGIDVRLEGLGWEAIEPRMGQDALVLGGGDPFDPGFKAWQLLHSANAADGFNNPGSYRNPQVDAALDAALRAPDEATRNERIKDFQRAYVADPGMVFLAFLGHSYVSRDDWDGYVEVVEPHTHGVTWGPWWNLEDWTPRQ</sequence>
<dbReference type="PANTHER" id="PTHR30290:SF9">
    <property type="entry name" value="OLIGOPEPTIDE-BINDING PROTEIN APPA"/>
    <property type="match status" value="1"/>
</dbReference>
<keyword evidence="8" id="KW-1185">Reference proteome</keyword>
<dbReference type="Pfam" id="PF00496">
    <property type="entry name" value="SBP_bac_5"/>
    <property type="match status" value="1"/>
</dbReference>
<dbReference type="InterPro" id="IPR000914">
    <property type="entry name" value="SBP_5_dom"/>
</dbReference>
<gene>
    <name evidence="7" type="ORF">GCM10009613_59440</name>
</gene>
<name>A0ABP4IX63_9PSEU</name>
<dbReference type="InterPro" id="IPR039424">
    <property type="entry name" value="SBP_5"/>
</dbReference>
<reference evidence="8" key="1">
    <citation type="journal article" date="2019" name="Int. J. Syst. Evol. Microbiol.">
        <title>The Global Catalogue of Microorganisms (GCM) 10K type strain sequencing project: providing services to taxonomists for standard genome sequencing and annotation.</title>
        <authorList>
            <consortium name="The Broad Institute Genomics Platform"/>
            <consortium name="The Broad Institute Genome Sequencing Center for Infectious Disease"/>
            <person name="Wu L."/>
            <person name="Ma J."/>
        </authorList>
    </citation>
    <scope>NUCLEOTIDE SEQUENCE [LARGE SCALE GENOMIC DNA]</scope>
    <source>
        <strain evidence="8">JCM 11896</strain>
    </source>
</reference>
<feature type="domain" description="Solute-binding protein family 5" evidence="6">
    <location>
        <begin position="81"/>
        <end position="442"/>
    </location>
</feature>
<dbReference type="Proteomes" id="UP001501414">
    <property type="component" value="Unassembled WGS sequence"/>
</dbReference>
<evidence type="ECO:0000259" key="6">
    <source>
        <dbReference type="Pfam" id="PF00496"/>
    </source>
</evidence>
<comment type="caution">
    <text evidence="7">The sequence shown here is derived from an EMBL/GenBank/DDBJ whole genome shotgun (WGS) entry which is preliminary data.</text>
</comment>
<dbReference type="SUPFAM" id="SSF53850">
    <property type="entry name" value="Periplasmic binding protein-like II"/>
    <property type="match status" value="1"/>
</dbReference>
<dbReference type="Gene3D" id="3.10.105.10">
    <property type="entry name" value="Dipeptide-binding Protein, Domain 3"/>
    <property type="match status" value="1"/>
</dbReference>
<evidence type="ECO:0000256" key="1">
    <source>
        <dbReference type="ARBA" id="ARBA00005695"/>
    </source>
</evidence>
<dbReference type="InterPro" id="IPR030678">
    <property type="entry name" value="Peptide/Ni-bd"/>
</dbReference>
<dbReference type="PANTHER" id="PTHR30290">
    <property type="entry name" value="PERIPLASMIC BINDING COMPONENT OF ABC TRANSPORTER"/>
    <property type="match status" value="1"/>
</dbReference>
<feature type="signal peptide" evidence="5">
    <location>
        <begin position="1"/>
        <end position="25"/>
    </location>
</feature>
<evidence type="ECO:0000313" key="7">
    <source>
        <dbReference type="EMBL" id="GAA1401315.1"/>
    </source>
</evidence>
<evidence type="ECO:0000256" key="5">
    <source>
        <dbReference type="SAM" id="SignalP"/>
    </source>
</evidence>
<dbReference type="Gene3D" id="3.40.190.10">
    <property type="entry name" value="Periplasmic binding protein-like II"/>
    <property type="match status" value="1"/>
</dbReference>
<dbReference type="Gene3D" id="3.90.76.10">
    <property type="entry name" value="Dipeptide-binding Protein, Domain 1"/>
    <property type="match status" value="1"/>
</dbReference>
<proteinExistence type="inferred from homology"/>
<accession>A0ABP4IX63</accession>